<evidence type="ECO:0000313" key="1">
    <source>
        <dbReference type="EMBL" id="EPR07667.1"/>
    </source>
</evidence>
<dbReference type="AlphaFoldDB" id="U4QXM9"/>
<sequence length="137" mass="14170">MALSAGRNTAELLLNGQSIVLPVAAGAVIFDGSLVVLNATGYAEAATKAEGLTAAGRAEEYVDNRNGVDGDLTVKVKRGAFVWDNTITEANKVKPEHVLKDCYIEDDCTVTALATGSSRAGKVLAVSDDGSVTVETL</sequence>
<dbReference type="RefSeq" id="WP_020817332.1">
    <property type="nucleotide sequence ID" value="NZ_ATAY01000098.1"/>
</dbReference>
<organism evidence="1 2">
    <name type="scientific">Ruminiclostridium papyrosolvens C7</name>
    <dbReference type="NCBI Taxonomy" id="1330534"/>
    <lineage>
        <taxon>Bacteria</taxon>
        <taxon>Bacillati</taxon>
        <taxon>Bacillota</taxon>
        <taxon>Clostridia</taxon>
        <taxon>Eubacteriales</taxon>
        <taxon>Oscillospiraceae</taxon>
        <taxon>Ruminiclostridium</taxon>
    </lineage>
</organism>
<reference evidence="1 2" key="1">
    <citation type="journal article" date="2013" name="Genome Announc.">
        <title>Draft Genome Sequence of the Cellulolytic Bacterium Clostridium papyrosolvens C7 (ATCC 700395).</title>
        <authorList>
            <person name="Zepeda V."/>
            <person name="Dassa B."/>
            <person name="Borovok I."/>
            <person name="Lamed R."/>
            <person name="Bayer E.A."/>
            <person name="Cate J.H."/>
        </authorList>
    </citation>
    <scope>NUCLEOTIDE SEQUENCE [LARGE SCALE GENOMIC DNA]</scope>
    <source>
        <strain evidence="1 2">C7</strain>
    </source>
</reference>
<protein>
    <submittedName>
        <fullName evidence="1">Uncharacterized protein</fullName>
    </submittedName>
</protein>
<dbReference type="EMBL" id="ATAY01000098">
    <property type="protein sequence ID" value="EPR07667.1"/>
    <property type="molecule type" value="Genomic_DNA"/>
</dbReference>
<evidence type="ECO:0000313" key="2">
    <source>
        <dbReference type="Proteomes" id="UP000016860"/>
    </source>
</evidence>
<dbReference type="OrthoDB" id="2059848at2"/>
<dbReference type="STRING" id="1330534.L323_19915"/>
<dbReference type="PATRIC" id="fig|1330534.3.peg.3956"/>
<accession>U4QXM9</accession>
<proteinExistence type="predicted"/>
<gene>
    <name evidence="1" type="ORF">L323_19915</name>
</gene>
<dbReference type="Proteomes" id="UP000016860">
    <property type="component" value="Unassembled WGS sequence"/>
</dbReference>
<name>U4QXM9_9FIRM</name>
<comment type="caution">
    <text evidence="1">The sequence shown here is derived from an EMBL/GenBank/DDBJ whole genome shotgun (WGS) entry which is preliminary data.</text>
</comment>